<protein>
    <submittedName>
        <fullName evidence="1">Uncharacterized protein</fullName>
    </submittedName>
</protein>
<dbReference type="RefSeq" id="WP_125602281.1">
    <property type="nucleotide sequence ID" value="NZ_JBHSSM010000026.1"/>
</dbReference>
<name>A0ABW1URA7_9LACO</name>
<dbReference type="EMBL" id="JBHSSM010000026">
    <property type="protein sequence ID" value="MFC6316218.1"/>
    <property type="molecule type" value="Genomic_DNA"/>
</dbReference>
<dbReference type="Proteomes" id="UP001596310">
    <property type="component" value="Unassembled WGS sequence"/>
</dbReference>
<gene>
    <name evidence="1" type="ORF">ACFQHW_11640</name>
</gene>
<evidence type="ECO:0000313" key="1">
    <source>
        <dbReference type="EMBL" id="MFC6316218.1"/>
    </source>
</evidence>
<sequence>MKPIPKAGIGFKSSLVLGGKAAKDNFTTEPRSPSRLLNRIKPICNQGKEFDEALLQASGQTITRFSGVVRQHQQIRLIHQELASVYLTDYAGVTNVKIVTTNHGRQLRGPTSIDNSLQNGVSAQTAVITLSGWSGEIRGEIAVKLVLVALPLRPRLGFELFGGFPKSSK</sequence>
<accession>A0ABW1URA7</accession>
<organism evidence="1 2">
    <name type="scientific">Lapidilactobacillus achengensis</name>
    <dbReference type="NCBI Taxonomy" id="2486000"/>
    <lineage>
        <taxon>Bacteria</taxon>
        <taxon>Bacillati</taxon>
        <taxon>Bacillota</taxon>
        <taxon>Bacilli</taxon>
        <taxon>Lactobacillales</taxon>
        <taxon>Lactobacillaceae</taxon>
        <taxon>Lapidilactobacillus</taxon>
    </lineage>
</organism>
<comment type="caution">
    <text evidence="1">The sequence shown here is derived from an EMBL/GenBank/DDBJ whole genome shotgun (WGS) entry which is preliminary data.</text>
</comment>
<keyword evidence="2" id="KW-1185">Reference proteome</keyword>
<evidence type="ECO:0000313" key="2">
    <source>
        <dbReference type="Proteomes" id="UP001596310"/>
    </source>
</evidence>
<proteinExistence type="predicted"/>
<reference evidence="2" key="1">
    <citation type="journal article" date="2019" name="Int. J. Syst. Evol. Microbiol.">
        <title>The Global Catalogue of Microorganisms (GCM) 10K type strain sequencing project: providing services to taxonomists for standard genome sequencing and annotation.</title>
        <authorList>
            <consortium name="The Broad Institute Genomics Platform"/>
            <consortium name="The Broad Institute Genome Sequencing Center for Infectious Disease"/>
            <person name="Wu L."/>
            <person name="Ma J."/>
        </authorList>
    </citation>
    <scope>NUCLEOTIDE SEQUENCE [LARGE SCALE GENOMIC DNA]</scope>
    <source>
        <strain evidence="2">CCM 8897</strain>
    </source>
</reference>